<dbReference type="SUPFAM" id="SSF55729">
    <property type="entry name" value="Acyl-CoA N-acyltransferases (Nat)"/>
    <property type="match status" value="1"/>
</dbReference>
<dbReference type="Gene3D" id="1.10.1270.20">
    <property type="entry name" value="tRNA(m1g37)methyltransferase, domain 2"/>
    <property type="match status" value="1"/>
</dbReference>
<protein>
    <recommendedName>
        <fullName evidence="6 15">tRNA (guanine-N(1)-)-methyltransferase</fullName>
        <ecNumber evidence="5 15">2.1.1.228</ecNumber>
    </recommendedName>
    <alternativeName>
        <fullName evidence="12 15">M1G-methyltransferase</fullName>
    </alternativeName>
    <alternativeName>
        <fullName evidence="13 15">tRNA [GM37] methyltransferase</fullName>
    </alternativeName>
</protein>
<feature type="binding site" evidence="15">
    <location>
        <begin position="137"/>
        <end position="142"/>
    </location>
    <ligand>
        <name>S-adenosyl-L-methionine</name>
        <dbReference type="ChEBI" id="CHEBI:59789"/>
    </ligand>
</feature>
<dbReference type="InterPro" id="IPR016181">
    <property type="entry name" value="Acyl_CoA_acyltransferase"/>
</dbReference>
<dbReference type="InterPro" id="IPR029028">
    <property type="entry name" value="Alpha/beta_knot_MTases"/>
</dbReference>
<dbReference type="FunFam" id="3.40.1280.10:FF:000001">
    <property type="entry name" value="tRNA (guanine-N(1)-)-methyltransferase"/>
    <property type="match status" value="1"/>
</dbReference>
<dbReference type="EC" id="2.1.1.228" evidence="5 15"/>
<accession>C0W181</accession>
<dbReference type="Proteomes" id="UP000010301">
    <property type="component" value="Unassembled WGS sequence"/>
</dbReference>
<evidence type="ECO:0000256" key="2">
    <source>
        <dbReference type="ARBA" id="ARBA00004496"/>
    </source>
</evidence>
<dbReference type="RefSeq" id="WP_006546341.1">
    <property type="nucleotide sequence ID" value="NZ_DS999541.1"/>
</dbReference>
<evidence type="ECO:0000256" key="4">
    <source>
        <dbReference type="ARBA" id="ARBA00011738"/>
    </source>
</evidence>
<proteinExistence type="inferred from homology"/>
<reference evidence="18 19" key="1">
    <citation type="submission" date="2009-01" db="EMBL/GenBank/DDBJ databases">
        <authorList>
            <person name="Qin X."/>
            <person name="Bachman B."/>
            <person name="Battles P."/>
            <person name="Bell A."/>
            <person name="Bess C."/>
            <person name="Bickham C."/>
            <person name="Chaboub L."/>
            <person name="Chen D."/>
            <person name="Coyle M."/>
            <person name="Deiros D.R."/>
            <person name="Dinh H."/>
            <person name="Forbes L."/>
            <person name="Fowler G."/>
            <person name="Francisco L."/>
            <person name="Fu Q."/>
            <person name="Gubbala S."/>
            <person name="Hale W."/>
            <person name="Han Y."/>
            <person name="Hemphill L."/>
            <person name="Highlander S.K."/>
            <person name="Hirani K."/>
            <person name="Hogues M."/>
            <person name="Jackson L."/>
            <person name="Jakkamsetti A."/>
            <person name="Javaid M."/>
            <person name="Jiang H."/>
            <person name="Korchina V."/>
            <person name="Kovar C."/>
            <person name="Lara F."/>
            <person name="Lee S."/>
            <person name="Mata R."/>
            <person name="Mathew T."/>
            <person name="Moen C."/>
            <person name="Morales K."/>
            <person name="Munidasa M."/>
            <person name="Nazareth L."/>
            <person name="Ngo R."/>
            <person name="Nguyen L."/>
            <person name="Okwuonu G."/>
            <person name="Ongeri F."/>
            <person name="Patil S."/>
            <person name="Petrosino J."/>
            <person name="Pham C."/>
            <person name="Pham P."/>
            <person name="Pu L.-L."/>
            <person name="Puazo M."/>
            <person name="Raj R."/>
            <person name="Reid J."/>
            <person name="Rouhana J."/>
            <person name="Saada N."/>
            <person name="Shang Y."/>
            <person name="Simmons D."/>
            <person name="Thornton R."/>
            <person name="Warren J."/>
            <person name="Weissenberger G."/>
            <person name="Zhang J."/>
            <person name="Zhang L."/>
            <person name="Zhou C."/>
            <person name="Zhu D."/>
            <person name="Muzny D."/>
            <person name="Worley K."/>
            <person name="Gibbs R."/>
        </authorList>
    </citation>
    <scope>NUCLEOTIDE SEQUENCE [LARGE SCALE GENOMIC DNA]</scope>
    <source>
        <strain evidence="18 19">DSM 15436</strain>
    </source>
</reference>
<organism evidence="18 19">
    <name type="scientific">Gleimia coleocanis DSM 15436</name>
    <dbReference type="NCBI Taxonomy" id="525245"/>
    <lineage>
        <taxon>Bacteria</taxon>
        <taxon>Bacillati</taxon>
        <taxon>Actinomycetota</taxon>
        <taxon>Actinomycetes</taxon>
        <taxon>Actinomycetales</taxon>
        <taxon>Actinomycetaceae</taxon>
        <taxon>Gleimia</taxon>
    </lineage>
</organism>
<dbReference type="CDD" id="cd18080">
    <property type="entry name" value="TrmD-like"/>
    <property type="match status" value="1"/>
</dbReference>
<comment type="similarity">
    <text evidence="3 15 16">Belongs to the RNA methyltransferase TrmD family.</text>
</comment>
<dbReference type="NCBIfam" id="TIGR00088">
    <property type="entry name" value="trmD"/>
    <property type="match status" value="1"/>
</dbReference>
<feature type="binding site" evidence="15">
    <location>
        <position position="111"/>
    </location>
    <ligand>
        <name>S-adenosyl-L-methionine</name>
        <dbReference type="ChEBI" id="CHEBI:59789"/>
    </ligand>
</feature>
<dbReference type="Pfam" id="PF01746">
    <property type="entry name" value="tRNA_m1G_MT"/>
    <property type="match status" value="1"/>
</dbReference>
<dbReference type="Gene3D" id="3.40.630.30">
    <property type="match status" value="1"/>
</dbReference>
<evidence type="ECO:0000256" key="11">
    <source>
        <dbReference type="ARBA" id="ARBA00022694"/>
    </source>
</evidence>
<dbReference type="GO" id="GO:0052906">
    <property type="term" value="F:tRNA (guanine(37)-N1)-methyltransferase activity"/>
    <property type="evidence" value="ECO:0007669"/>
    <property type="project" value="UniProtKB-UniRule"/>
</dbReference>
<evidence type="ECO:0000256" key="6">
    <source>
        <dbReference type="ARBA" id="ARBA00014679"/>
    </source>
</evidence>
<keyword evidence="19" id="KW-1185">Reference proteome</keyword>
<evidence type="ECO:0000256" key="9">
    <source>
        <dbReference type="ARBA" id="ARBA00022679"/>
    </source>
</evidence>
<dbReference type="EMBL" id="ACFG01000032">
    <property type="protein sequence ID" value="EEH63570.1"/>
    <property type="molecule type" value="Genomic_DNA"/>
</dbReference>
<dbReference type="InterPro" id="IPR016009">
    <property type="entry name" value="tRNA_MeTrfase_TRMD/TRM10"/>
</dbReference>
<dbReference type="HAMAP" id="MF_00605">
    <property type="entry name" value="TrmD"/>
    <property type="match status" value="1"/>
</dbReference>
<evidence type="ECO:0000256" key="1">
    <source>
        <dbReference type="ARBA" id="ARBA00002634"/>
    </source>
</evidence>
<keyword evidence="8 15" id="KW-0489">Methyltransferase</keyword>
<comment type="subunit">
    <text evidence="4 15 16">Homodimer.</text>
</comment>
<evidence type="ECO:0000256" key="8">
    <source>
        <dbReference type="ARBA" id="ARBA00022603"/>
    </source>
</evidence>
<dbReference type="Gene3D" id="3.40.1280.10">
    <property type="match status" value="1"/>
</dbReference>
<evidence type="ECO:0000256" key="3">
    <source>
        <dbReference type="ARBA" id="ARBA00007630"/>
    </source>
</evidence>
<sequence>MRFDFISIFPQYFNALELSLMGKAVQNGQLSINVHDLRDWTEDKHRTVDDAPYGGGAGMVMRADIWGKALDSVIAGSGRRVLAVPTPSGIPLTQAAARELVSADQIIFACGRYEGIDYRVVEHYRNAGEIEVFEYSIGDYVLNGGEVAALVLVEAVARLLDGFMSNPESLVEESFENNLLEYPAFTRPLQWRELEVPEVLRTGDHGRIEAWRRDLSLMRTATRRPDMVRELDPHQLSLSDLQKLAYYGWVWAGSDQPVLPGETPDFAWTELAVESSAVDLQMVAKDGRVVAEGVWVEAAENPQLVPKRMLESHPLVVKLWVDSKFMGRGLEGALLMHLLEASALKERSLVIAVDAADKELTKLVKSLGFKKQGRKFIEGSAGKENRAEVFFQR</sequence>
<evidence type="ECO:0000259" key="17">
    <source>
        <dbReference type="Pfam" id="PF01746"/>
    </source>
</evidence>
<dbReference type="OrthoDB" id="9807416at2"/>
<comment type="subcellular location">
    <subcellularLocation>
        <location evidence="2 15 16">Cytoplasm</location>
    </subcellularLocation>
</comment>
<dbReference type="AlphaFoldDB" id="C0W181"/>
<keyword evidence="7 15" id="KW-0963">Cytoplasm</keyword>
<evidence type="ECO:0000256" key="16">
    <source>
        <dbReference type="RuleBase" id="RU003464"/>
    </source>
</evidence>
<dbReference type="SUPFAM" id="SSF75217">
    <property type="entry name" value="alpha/beta knot"/>
    <property type="match status" value="1"/>
</dbReference>
<dbReference type="HOGENOM" id="CLU_047363_3_1_11"/>
<keyword evidence="11 15" id="KW-0819">tRNA processing</keyword>
<comment type="function">
    <text evidence="1 15 16">Specifically methylates guanosine-37 in various tRNAs.</text>
</comment>
<keyword evidence="10 15" id="KW-0949">S-adenosyl-L-methionine</keyword>
<dbReference type="InterPro" id="IPR029026">
    <property type="entry name" value="tRNA_m1G_MTases_N"/>
</dbReference>
<gene>
    <name evidence="15 18" type="primary">trmD</name>
    <name evidence="18" type="ORF">HMPREF0044_1171</name>
</gene>
<comment type="catalytic activity">
    <reaction evidence="14 15 16">
        <text>guanosine(37) in tRNA + S-adenosyl-L-methionine = N(1)-methylguanosine(37) in tRNA + S-adenosyl-L-homocysteine + H(+)</text>
        <dbReference type="Rhea" id="RHEA:36899"/>
        <dbReference type="Rhea" id="RHEA-COMP:10145"/>
        <dbReference type="Rhea" id="RHEA-COMP:10147"/>
        <dbReference type="ChEBI" id="CHEBI:15378"/>
        <dbReference type="ChEBI" id="CHEBI:57856"/>
        <dbReference type="ChEBI" id="CHEBI:59789"/>
        <dbReference type="ChEBI" id="CHEBI:73542"/>
        <dbReference type="ChEBI" id="CHEBI:74269"/>
        <dbReference type="EC" id="2.1.1.228"/>
    </reaction>
</comment>
<dbReference type="STRING" id="525245.HMPREF0044_1171"/>
<dbReference type="eggNOG" id="COG0336">
    <property type="taxonomic scope" value="Bacteria"/>
</dbReference>
<evidence type="ECO:0000256" key="10">
    <source>
        <dbReference type="ARBA" id="ARBA00022691"/>
    </source>
</evidence>
<feature type="domain" description="tRNA methyltransferase TRMD/TRM10-type" evidence="17">
    <location>
        <begin position="1"/>
        <end position="229"/>
    </location>
</feature>
<comment type="caution">
    <text evidence="18">The sequence shown here is derived from an EMBL/GenBank/DDBJ whole genome shotgun (WGS) entry which is preliminary data.</text>
</comment>
<evidence type="ECO:0000256" key="12">
    <source>
        <dbReference type="ARBA" id="ARBA00029736"/>
    </source>
</evidence>
<dbReference type="GO" id="GO:0005829">
    <property type="term" value="C:cytosol"/>
    <property type="evidence" value="ECO:0007669"/>
    <property type="project" value="TreeGrafter"/>
</dbReference>
<evidence type="ECO:0000313" key="18">
    <source>
        <dbReference type="EMBL" id="EEH63570.1"/>
    </source>
</evidence>
<dbReference type="InterPro" id="IPR023148">
    <property type="entry name" value="tRNA_m1G_MeTrfase_C_sf"/>
</dbReference>
<name>C0W181_9ACTO</name>
<dbReference type="InterPro" id="IPR002649">
    <property type="entry name" value="tRNA_m1G_MeTrfase_TrmD"/>
</dbReference>
<dbReference type="PANTHER" id="PTHR46417">
    <property type="entry name" value="TRNA (GUANINE-N(1)-)-METHYLTRANSFERASE"/>
    <property type="match status" value="1"/>
</dbReference>
<evidence type="ECO:0000256" key="14">
    <source>
        <dbReference type="ARBA" id="ARBA00047783"/>
    </source>
</evidence>
<evidence type="ECO:0000256" key="13">
    <source>
        <dbReference type="ARBA" id="ARBA00033392"/>
    </source>
</evidence>
<evidence type="ECO:0000256" key="15">
    <source>
        <dbReference type="HAMAP-Rule" id="MF_00605"/>
    </source>
</evidence>
<keyword evidence="9 15" id="KW-0808">Transferase</keyword>
<evidence type="ECO:0000256" key="5">
    <source>
        <dbReference type="ARBA" id="ARBA00012807"/>
    </source>
</evidence>
<dbReference type="PANTHER" id="PTHR46417:SF1">
    <property type="entry name" value="TRNA (GUANINE-N(1)-)-METHYLTRANSFERASE"/>
    <property type="match status" value="1"/>
</dbReference>
<evidence type="ECO:0000256" key="7">
    <source>
        <dbReference type="ARBA" id="ARBA00022490"/>
    </source>
</evidence>
<dbReference type="GO" id="GO:0002939">
    <property type="term" value="P:tRNA N1-guanine methylation"/>
    <property type="evidence" value="ECO:0007669"/>
    <property type="project" value="TreeGrafter"/>
</dbReference>
<evidence type="ECO:0000313" key="19">
    <source>
        <dbReference type="Proteomes" id="UP000010301"/>
    </source>
</evidence>
<dbReference type="NCBIfam" id="NF000648">
    <property type="entry name" value="PRK00026.1"/>
    <property type="match status" value="1"/>
</dbReference>